<name>A0A372LLB9_9BACI</name>
<gene>
    <name evidence="1" type="ORF">D0469_14030</name>
</gene>
<evidence type="ECO:0000313" key="1">
    <source>
        <dbReference type="EMBL" id="RFU67659.1"/>
    </source>
</evidence>
<dbReference type="Proteomes" id="UP000264541">
    <property type="component" value="Unassembled WGS sequence"/>
</dbReference>
<keyword evidence="2" id="KW-1185">Reference proteome</keyword>
<proteinExistence type="predicted"/>
<reference evidence="1 2" key="1">
    <citation type="submission" date="2018-08" db="EMBL/GenBank/DDBJ databases">
        <title>Bacillus chawlae sp. nov., Bacillus glennii sp. nov., and Bacillus saganii sp. nov. Isolated from the Vehicle Assembly Building at Kennedy Space Center where the Viking Spacecraft were Assembled.</title>
        <authorList>
            <person name="Seuylemezian A."/>
            <person name="Vaishampayan P."/>
        </authorList>
    </citation>
    <scope>NUCLEOTIDE SEQUENCE [LARGE SCALE GENOMIC DNA]</scope>
    <source>
        <strain evidence="1 2">V47-23a</strain>
    </source>
</reference>
<dbReference type="EMBL" id="QVTE01000040">
    <property type="protein sequence ID" value="RFU67659.1"/>
    <property type="molecule type" value="Genomic_DNA"/>
</dbReference>
<organism evidence="1 2">
    <name type="scientific">Peribacillus saganii</name>
    <dbReference type="NCBI Taxonomy" id="2303992"/>
    <lineage>
        <taxon>Bacteria</taxon>
        <taxon>Bacillati</taxon>
        <taxon>Bacillota</taxon>
        <taxon>Bacilli</taxon>
        <taxon>Bacillales</taxon>
        <taxon>Bacillaceae</taxon>
        <taxon>Peribacillus</taxon>
    </lineage>
</organism>
<evidence type="ECO:0000313" key="2">
    <source>
        <dbReference type="Proteomes" id="UP000264541"/>
    </source>
</evidence>
<accession>A0A372LLB9</accession>
<comment type="caution">
    <text evidence="1">The sequence shown here is derived from an EMBL/GenBank/DDBJ whole genome shotgun (WGS) entry which is preliminary data.</text>
</comment>
<sequence length="146" mass="16667">MIISIKAGGIKMLKTSIKLVKEQQINAMLNKMVEKSFEQLVAEPMLLCLDCSDVDIYMAISSNEELEDNIKENFELDEFGDVKDAKTYDQLLDELQEYFVQLHVESGRFDYFPAGSYKVNGEDRTSDTEMLGPKGIFFAPFEDARN</sequence>
<dbReference type="OrthoDB" id="2915859at2"/>
<protein>
    <submittedName>
        <fullName evidence="1">Uncharacterized protein</fullName>
    </submittedName>
</protein>
<dbReference type="AlphaFoldDB" id="A0A372LLB9"/>